<comment type="similarity">
    <text evidence="1">Belongs to the SufE family.</text>
</comment>
<protein>
    <submittedName>
        <fullName evidence="3">Cysteine desulfuration protein SufE</fullName>
    </submittedName>
</protein>
<dbReference type="Gene3D" id="3.90.1010.10">
    <property type="match status" value="1"/>
</dbReference>
<dbReference type="PANTHER" id="PTHR43597">
    <property type="entry name" value="SULFUR ACCEPTOR PROTEIN CSDE"/>
    <property type="match status" value="1"/>
</dbReference>
<comment type="caution">
    <text evidence="3">The sequence shown here is derived from an EMBL/GenBank/DDBJ whole genome shotgun (WGS) entry which is preliminary data.</text>
</comment>
<organism evidence="3">
    <name type="scientific">termite gut metagenome</name>
    <dbReference type="NCBI Taxonomy" id="433724"/>
    <lineage>
        <taxon>unclassified sequences</taxon>
        <taxon>metagenomes</taxon>
        <taxon>organismal metagenomes</taxon>
    </lineage>
</organism>
<dbReference type="AlphaFoldDB" id="A0A5J4QDR7"/>
<dbReference type="EMBL" id="SNRY01003766">
    <property type="protein sequence ID" value="KAA6319817.1"/>
    <property type="molecule type" value="Genomic_DNA"/>
</dbReference>
<evidence type="ECO:0000313" key="3">
    <source>
        <dbReference type="EMBL" id="KAA6319817.1"/>
    </source>
</evidence>
<evidence type="ECO:0000256" key="1">
    <source>
        <dbReference type="ARBA" id="ARBA00010282"/>
    </source>
</evidence>
<name>A0A5J4QDR7_9ZZZZ</name>
<dbReference type="PANTHER" id="PTHR43597:SF5">
    <property type="entry name" value="SUFE-LIKE PROTEIN 2, CHLOROPLASTIC"/>
    <property type="match status" value="1"/>
</dbReference>
<accession>A0A5J4QDR7</accession>
<feature type="domain" description="Fe-S metabolism associated" evidence="2">
    <location>
        <begin position="38"/>
        <end position="155"/>
    </location>
</feature>
<dbReference type="Pfam" id="PF02657">
    <property type="entry name" value="SufE"/>
    <property type="match status" value="1"/>
</dbReference>
<dbReference type="SUPFAM" id="SSF82649">
    <property type="entry name" value="SufE/NifU"/>
    <property type="match status" value="1"/>
</dbReference>
<reference evidence="3" key="1">
    <citation type="submission" date="2019-03" db="EMBL/GenBank/DDBJ databases">
        <title>Single cell metagenomics reveals metabolic interactions within the superorganism composed of flagellate Streblomastix strix and complex community of Bacteroidetes bacteria on its surface.</title>
        <authorList>
            <person name="Treitli S.C."/>
            <person name="Kolisko M."/>
            <person name="Husnik F."/>
            <person name="Keeling P."/>
            <person name="Hampl V."/>
        </authorList>
    </citation>
    <scope>NUCLEOTIDE SEQUENCE</scope>
    <source>
        <strain evidence="3">STM</strain>
    </source>
</reference>
<sequence>MRYLNLFIPLLRIIFHISSHYPHSKPMSINELQDQVIADFNDFDDWTDRYQLLIDLGNEQEPLDEPYKTEQNLIEGCQTRVWLHAEEVEGKLVFKAESDALIVKGIIALLIRVVSGHTPEEILNTDLYFIEKIGLKEHLSPTRSNGLLSMVKQIRLYALAYKELKAAKS</sequence>
<dbReference type="InterPro" id="IPR003808">
    <property type="entry name" value="Fe-S_metab-assoc_dom"/>
</dbReference>
<proteinExistence type="inferred from homology"/>
<gene>
    <name evidence="3" type="ORF">EZS27_030330</name>
</gene>
<evidence type="ECO:0000259" key="2">
    <source>
        <dbReference type="Pfam" id="PF02657"/>
    </source>
</evidence>